<evidence type="ECO:0000313" key="1">
    <source>
        <dbReference type="EMBL" id="MRG85910.1"/>
    </source>
</evidence>
<dbReference type="OrthoDB" id="2968286at2"/>
<dbReference type="RefSeq" id="WP_153727841.1">
    <property type="nucleotide sequence ID" value="NZ_WJNH01000003.1"/>
</dbReference>
<reference evidence="1 2" key="1">
    <citation type="submission" date="2019-11" db="EMBL/GenBank/DDBJ databases">
        <authorList>
            <person name="Li J."/>
        </authorList>
    </citation>
    <scope>NUCLEOTIDE SEQUENCE [LARGE SCALE GENOMIC DNA]</scope>
    <source>
        <strain evidence="1 2">J4</strain>
    </source>
</reference>
<keyword evidence="2" id="KW-1185">Reference proteome</keyword>
<proteinExistence type="predicted"/>
<comment type="caution">
    <text evidence="1">The sequence shown here is derived from an EMBL/GenBank/DDBJ whole genome shotgun (WGS) entry which is preliminary data.</text>
</comment>
<dbReference type="PROSITE" id="PS51257">
    <property type="entry name" value="PROKAR_LIPOPROTEIN"/>
    <property type="match status" value="1"/>
</dbReference>
<evidence type="ECO:0000313" key="2">
    <source>
        <dbReference type="Proteomes" id="UP000480185"/>
    </source>
</evidence>
<organism evidence="1 2">
    <name type="scientific">Salinibacillus xinjiangensis</name>
    <dbReference type="NCBI Taxonomy" id="1229268"/>
    <lineage>
        <taxon>Bacteria</taxon>
        <taxon>Bacillati</taxon>
        <taxon>Bacillota</taxon>
        <taxon>Bacilli</taxon>
        <taxon>Bacillales</taxon>
        <taxon>Bacillaceae</taxon>
        <taxon>Salinibacillus</taxon>
    </lineage>
</organism>
<dbReference type="AlphaFoldDB" id="A0A6G1X4V5"/>
<gene>
    <name evidence="1" type="ORF">GH754_06105</name>
</gene>
<name>A0A6G1X4V5_9BACI</name>
<accession>A0A6G1X4V5</accession>
<sequence>MRIQYVLLVIFLTFLVGCESQDYNAEQDVFQTKEAAIKHFLDEFPRSDIEHVKTTDDDELFIVRSGNHQYDVYGMENEHNRYSIVKLTATLSLHNTIAGSAEFHTPMGNDYTYLVVKQNNHDKLPHDTRTKFEMSPILSGDAELSLNQGHIGVKSQSIMPTNVIKSTETIVSQGI</sequence>
<evidence type="ECO:0008006" key="3">
    <source>
        <dbReference type="Google" id="ProtNLM"/>
    </source>
</evidence>
<protein>
    <recommendedName>
        <fullName evidence="3">Lipoprotein</fullName>
    </recommendedName>
</protein>
<dbReference type="Proteomes" id="UP000480185">
    <property type="component" value="Unassembled WGS sequence"/>
</dbReference>
<dbReference type="EMBL" id="WJNH01000003">
    <property type="protein sequence ID" value="MRG85910.1"/>
    <property type="molecule type" value="Genomic_DNA"/>
</dbReference>